<accession>A0A1I3DEP1</accession>
<dbReference type="InterPro" id="IPR011990">
    <property type="entry name" value="TPR-like_helical_dom_sf"/>
</dbReference>
<dbReference type="SUPFAM" id="SSF81901">
    <property type="entry name" value="HCP-like"/>
    <property type="match status" value="1"/>
</dbReference>
<protein>
    <recommendedName>
        <fullName evidence="3">TPR repeat</fullName>
    </recommendedName>
</protein>
<sequence>MMDRLSVYDGDIFTTDESKSFEMELENYISRNKSNRQEINRLVFEAVATMTEADEAQAELENKSFLQRLVGGLTGSNKALQDKINKNRAAAQYAAQQTLNKLAEQNMMSFELIASVNNKLNALSVNVNAEFNNIYAGLAKFLRHNRNEMAMMVSRLDKIERNVNLLTWQSSIEYQEFNGVEYVDLNDTGKIVCLIRDFYDITKGNWSLADLLLLKTAMSTMDIQPKKKIKYFEVLQDIHFDRDLQAKLLGGNGKLSCIKEPEQLMSLAVLAKLDVLENDEKYVVDTVVEYITDQGGDALAVDVQNDLVRKYMYNKAHVNVDTEVEVYDMVLDLLYNIKQALNEEASEDKSLMLETNAGGYQTMTFEEAQKLFLACEMKEALTVLKELKPKDGKIMYLMGRIYAWGIDGERDNAKAYECWREGVDFDDVLCRYLVNKWTDMGAMSEIKHLADMGDMYALYEWAQFKENYRNKKGYEILRKSAARGLFLAMNELGDICAASKNGKESCKWYERSGNEGCDYGWYKLGEIYHHGLKGVAMNKEQAKECYMRAINLKGMYYKSAKWELAKLKPSF</sequence>
<organism evidence="1 2">
    <name type="scientific">Selenomonas ruminantium</name>
    <dbReference type="NCBI Taxonomy" id="971"/>
    <lineage>
        <taxon>Bacteria</taxon>
        <taxon>Bacillati</taxon>
        <taxon>Bacillota</taxon>
        <taxon>Negativicutes</taxon>
        <taxon>Selenomonadales</taxon>
        <taxon>Selenomonadaceae</taxon>
        <taxon>Selenomonas</taxon>
    </lineage>
</organism>
<evidence type="ECO:0000313" key="2">
    <source>
        <dbReference type="Proteomes" id="UP000183639"/>
    </source>
</evidence>
<name>A0A1I3DEP1_SELRU</name>
<reference evidence="1 2" key="1">
    <citation type="submission" date="2016-10" db="EMBL/GenBank/DDBJ databases">
        <authorList>
            <person name="de Groot N.N."/>
        </authorList>
    </citation>
    <scope>NUCLEOTIDE SEQUENCE [LARGE SCALE GENOMIC DNA]</scope>
    <source>
        <strain evidence="1 2">Z108</strain>
    </source>
</reference>
<gene>
    <name evidence="1" type="ORF">SAMN04487861_10644</name>
</gene>
<dbReference type="EMBL" id="FOQK01000006">
    <property type="protein sequence ID" value="SFH85038.1"/>
    <property type="molecule type" value="Genomic_DNA"/>
</dbReference>
<proteinExistence type="predicted"/>
<dbReference type="Gene3D" id="1.25.40.10">
    <property type="entry name" value="Tetratricopeptide repeat domain"/>
    <property type="match status" value="1"/>
</dbReference>
<dbReference type="SMART" id="SM00671">
    <property type="entry name" value="SEL1"/>
    <property type="match status" value="3"/>
</dbReference>
<evidence type="ECO:0000313" key="1">
    <source>
        <dbReference type="EMBL" id="SFH85038.1"/>
    </source>
</evidence>
<dbReference type="InterPro" id="IPR006597">
    <property type="entry name" value="Sel1-like"/>
</dbReference>
<dbReference type="AlphaFoldDB" id="A0A1I3DEP1"/>
<dbReference type="Proteomes" id="UP000183639">
    <property type="component" value="Unassembled WGS sequence"/>
</dbReference>
<evidence type="ECO:0008006" key="3">
    <source>
        <dbReference type="Google" id="ProtNLM"/>
    </source>
</evidence>